<dbReference type="Pfam" id="PF00535">
    <property type="entry name" value="Glycos_transf_2"/>
    <property type="match status" value="2"/>
</dbReference>
<evidence type="ECO:0000259" key="1">
    <source>
        <dbReference type="Pfam" id="PF00535"/>
    </source>
</evidence>
<accession>A0A1M5DTJ8</accession>
<dbReference type="OrthoDB" id="1666251at2"/>
<dbReference type="InterPro" id="IPR001173">
    <property type="entry name" value="Glyco_trans_2-like"/>
</dbReference>
<dbReference type="InterPro" id="IPR029044">
    <property type="entry name" value="Nucleotide-diphossugar_trans"/>
</dbReference>
<dbReference type="STRING" id="1346286.SAMN05444362_10947"/>
<dbReference type="Gene3D" id="3.90.550.10">
    <property type="entry name" value="Spore Coat Polysaccharide Biosynthesis Protein SpsA, Chain A"/>
    <property type="match status" value="2"/>
</dbReference>
<dbReference type="CDD" id="cd06433">
    <property type="entry name" value="GT_2_WfgS_like"/>
    <property type="match status" value="1"/>
</dbReference>
<evidence type="ECO:0000313" key="2">
    <source>
        <dbReference type="EMBL" id="SHF70122.1"/>
    </source>
</evidence>
<dbReference type="PANTHER" id="PTHR22916:SF67">
    <property type="entry name" value="COLANIC ACID BIOSYNTHESIS GLYCOSYL TRANSFERASE WCAE-RELATED"/>
    <property type="match status" value="1"/>
</dbReference>
<reference evidence="3" key="1">
    <citation type="submission" date="2016-11" db="EMBL/GenBank/DDBJ databases">
        <authorList>
            <person name="Varghese N."/>
            <person name="Submissions S."/>
        </authorList>
    </citation>
    <scope>NUCLEOTIDE SEQUENCE [LARGE SCALE GENOMIC DNA]</scope>
    <source>
        <strain evidence="3">DSM 27370</strain>
    </source>
</reference>
<dbReference type="SUPFAM" id="SSF53448">
    <property type="entry name" value="Nucleotide-diphospho-sugar transferases"/>
    <property type="match status" value="2"/>
</dbReference>
<protein>
    <submittedName>
        <fullName evidence="2">Glycosyltransferase involved in cell wall bisynthesis</fullName>
    </submittedName>
</protein>
<evidence type="ECO:0000313" key="3">
    <source>
        <dbReference type="Proteomes" id="UP000184480"/>
    </source>
</evidence>
<dbReference type="Proteomes" id="UP000184480">
    <property type="component" value="Unassembled WGS sequence"/>
</dbReference>
<dbReference type="AlphaFoldDB" id="A0A1M5DTJ8"/>
<dbReference type="GO" id="GO:0016758">
    <property type="term" value="F:hexosyltransferase activity"/>
    <property type="evidence" value="ECO:0007669"/>
    <property type="project" value="UniProtKB-ARBA"/>
</dbReference>
<sequence length="521" mass="61123">MKLSIITINYNNSEGLEKTIQSIVNQDFFDYEYIVIDGGSTDGSVDVIKKYSRIDYWLSEPDSGVYNAMNKGIKKAQGEYLLFINSGDMLYNNQVLSNVFAKNIDNDLLYGDLHRIFPDGHSDIVQMPDFVGCDQMMESTLTHPTTFIKRSLFDKYGLYREDLKIVSDWAFFFKIIVFSNVSRSHLPITIATFDMEGMSTTNTNLVQAERQKVIGESFSYELYNIYYTHGAYKQFYNHKIFRIARSIKHSLKNALSKKYWFDLIHKKRFHFAITRINKTVRNQKKNPLSIPVIIINYNRLRDLKELVTFLLERKHQNIVIVDNKSTYPPLLEYYKEIEGKVNVEFMDQNYGHLVFWKNKSLYNKYGSGYYIITDSDVIPNKDLPEDYITYLIKILDKYPQVSKVGFALDVDDIPEHYQLKEQVLNWESPHWEGNIGKNLYLNELDTTFAIYPPYYNYSTLAEFYPAIRISGNFTAKHMGWYIDNNNLDAEDLYYYNHANSSSSWKLNEKGEFVGNQIYNKE</sequence>
<keyword evidence="2" id="KW-0808">Transferase</keyword>
<name>A0A1M5DTJ8_9BACT</name>
<keyword evidence="3" id="KW-1185">Reference proteome</keyword>
<dbReference type="PANTHER" id="PTHR22916">
    <property type="entry name" value="GLYCOSYLTRANSFERASE"/>
    <property type="match status" value="1"/>
</dbReference>
<proteinExistence type="predicted"/>
<gene>
    <name evidence="2" type="ORF">SAMN05444362_10947</name>
</gene>
<dbReference type="RefSeq" id="WP_062179771.1">
    <property type="nucleotide sequence ID" value="NZ_BBXL01000008.1"/>
</dbReference>
<feature type="domain" description="Glycosyltransferase 2-like" evidence="1">
    <location>
        <begin position="4"/>
        <end position="105"/>
    </location>
</feature>
<feature type="domain" description="Glycosyltransferase 2-like" evidence="1">
    <location>
        <begin position="292"/>
        <end position="393"/>
    </location>
</feature>
<dbReference type="EMBL" id="FQUC01000009">
    <property type="protein sequence ID" value="SHF70122.1"/>
    <property type="molecule type" value="Genomic_DNA"/>
</dbReference>
<organism evidence="2 3">
    <name type="scientific">Dysgonomonas macrotermitis</name>
    <dbReference type="NCBI Taxonomy" id="1346286"/>
    <lineage>
        <taxon>Bacteria</taxon>
        <taxon>Pseudomonadati</taxon>
        <taxon>Bacteroidota</taxon>
        <taxon>Bacteroidia</taxon>
        <taxon>Bacteroidales</taxon>
        <taxon>Dysgonomonadaceae</taxon>
        <taxon>Dysgonomonas</taxon>
    </lineage>
</organism>